<comment type="similarity">
    <text evidence="1">Belongs to the FlgD family.</text>
</comment>
<evidence type="ECO:0000256" key="2">
    <source>
        <dbReference type="ARBA" id="ARBA00022795"/>
    </source>
</evidence>
<dbReference type="Proteomes" id="UP000501421">
    <property type="component" value="Chromosome"/>
</dbReference>
<proteinExistence type="inferred from homology"/>
<reference evidence="4" key="1">
    <citation type="journal article" date="2020" name="Microbiol. Resour. Announc.">
        <title>Complete Genome Sequence of Geobacillus sp. Strain E55-1, Isolated from Mine Geyser in Japan.</title>
        <authorList>
            <person name="Miyazaki K."/>
            <person name="Hase E."/>
            <person name="Tokito N."/>
        </authorList>
    </citation>
    <scope>NUCLEOTIDE SEQUENCE [LARGE SCALE GENOMIC DNA]</scope>
    <source>
        <strain evidence="4">E55-1</strain>
    </source>
</reference>
<dbReference type="NCBIfam" id="NF007197">
    <property type="entry name" value="PRK09618.1"/>
    <property type="match status" value="1"/>
</dbReference>
<sequence>MTTNAIDSNLWLANAAQPESKTGNRMLGKDDFLKILLAQLQNQDPLNPLEDKDFISQMANFSSLEQMMNIANLMQQWMQTSHRDMLLRYSEWIGKTVSWLDGSDVKQAVVQSVQQKDGQVVLGLENGAMIAADQVIKVEQTS</sequence>
<protein>
    <recommendedName>
        <fullName evidence="5">Flagellar basal body rod modification protein</fullName>
    </recommendedName>
</protein>
<evidence type="ECO:0000256" key="1">
    <source>
        <dbReference type="ARBA" id="ARBA00010577"/>
    </source>
</evidence>
<evidence type="ECO:0000313" key="3">
    <source>
        <dbReference type="EMBL" id="BBW96684.1"/>
    </source>
</evidence>
<dbReference type="EMBL" id="AP022557">
    <property type="protein sequence ID" value="BBW96684.1"/>
    <property type="molecule type" value="Genomic_DNA"/>
</dbReference>
<keyword evidence="2" id="KW-1005">Bacterial flagellum biogenesis</keyword>
<evidence type="ECO:0000313" key="4">
    <source>
        <dbReference type="Proteomes" id="UP000501421"/>
    </source>
</evidence>
<dbReference type="RefSeq" id="WP_033023011.1">
    <property type="nucleotide sequence ID" value="NZ_AP022557.1"/>
</dbReference>
<evidence type="ECO:0008006" key="5">
    <source>
        <dbReference type="Google" id="ProtNLM"/>
    </source>
</evidence>
<organism evidence="3 4">
    <name type="scientific">Geobacillus subterraneus</name>
    <dbReference type="NCBI Taxonomy" id="129338"/>
    <lineage>
        <taxon>Bacteria</taxon>
        <taxon>Bacillati</taxon>
        <taxon>Bacillota</taxon>
        <taxon>Bacilli</taxon>
        <taxon>Bacillales</taxon>
        <taxon>Anoxybacillaceae</taxon>
        <taxon>Geobacillus</taxon>
    </lineage>
</organism>
<accession>A0A679FV87</accession>
<dbReference type="InterPro" id="IPR005648">
    <property type="entry name" value="FlgD"/>
</dbReference>
<dbReference type="AlphaFoldDB" id="A0A679FV87"/>
<gene>
    <name evidence="3" type="primary">ylxG</name>
    <name evidence="3" type="ORF">GsuE55_15170</name>
</gene>
<name>A0A679FV87_9BACL</name>
<dbReference type="GO" id="GO:0044781">
    <property type="term" value="P:bacterial-type flagellum organization"/>
    <property type="evidence" value="ECO:0007669"/>
    <property type="project" value="UniProtKB-KW"/>
</dbReference>
<keyword evidence="4" id="KW-1185">Reference proteome</keyword>
<dbReference type="Pfam" id="PF03963">
    <property type="entry name" value="FlgD"/>
    <property type="match status" value="1"/>
</dbReference>